<dbReference type="PROSITE" id="PS51462">
    <property type="entry name" value="NUDIX"/>
    <property type="match status" value="1"/>
</dbReference>
<dbReference type="RefSeq" id="WP_265722398.1">
    <property type="nucleotide sequence ID" value="NZ_JAPIVK010000022.1"/>
</dbReference>
<evidence type="ECO:0000256" key="3">
    <source>
        <dbReference type="RuleBase" id="RU003476"/>
    </source>
</evidence>
<evidence type="ECO:0000259" key="5">
    <source>
        <dbReference type="PROSITE" id="PS51462"/>
    </source>
</evidence>
<dbReference type="PRINTS" id="PR00502">
    <property type="entry name" value="NUDIXFAMILY"/>
</dbReference>
<dbReference type="PANTHER" id="PTHR43046:SF2">
    <property type="entry name" value="8-OXO-DGTP DIPHOSPHATASE-RELATED"/>
    <property type="match status" value="1"/>
</dbReference>
<comment type="cofactor">
    <cofactor evidence="1">
        <name>Mg(2+)</name>
        <dbReference type="ChEBI" id="CHEBI:18420"/>
    </cofactor>
</comment>
<dbReference type="SUPFAM" id="SSF55811">
    <property type="entry name" value="Nudix"/>
    <property type="match status" value="1"/>
</dbReference>
<dbReference type="PROSITE" id="PS00893">
    <property type="entry name" value="NUDIX_BOX"/>
    <property type="match status" value="1"/>
</dbReference>
<evidence type="ECO:0000313" key="7">
    <source>
        <dbReference type="Proteomes" id="UP001597425"/>
    </source>
</evidence>
<dbReference type="PANTHER" id="PTHR43046">
    <property type="entry name" value="GDP-MANNOSE MANNOSYL HYDROLASE"/>
    <property type="match status" value="1"/>
</dbReference>
<feature type="transmembrane region" description="Helical" evidence="4">
    <location>
        <begin position="7"/>
        <end position="29"/>
    </location>
</feature>
<feature type="domain" description="Nudix hydrolase" evidence="5">
    <location>
        <begin position="46"/>
        <end position="169"/>
    </location>
</feature>
<sequence>MKKLVRLLTISIALIVVLLLIFPGFKYWLYKVLPPDIRWDISYALTDKFVIGVVCFVEHENRLLLVKNSYQDKWALPGGWLNKGESFERAASRELREELGVEMVDIRVLEVRNVPGSQVVDVAVSGGLETATIFSRDREVSDYRFFRKSDLPENILYTHKPYIEKYLGRTAVAGEVAAE</sequence>
<comment type="caution">
    <text evidence="6">The sequence shown here is derived from an EMBL/GenBank/DDBJ whole genome shotgun (WGS) entry which is preliminary data.</text>
</comment>
<comment type="similarity">
    <text evidence="3">Belongs to the Nudix hydrolase family.</text>
</comment>
<keyword evidence="4" id="KW-0472">Membrane</keyword>
<dbReference type="Pfam" id="PF00293">
    <property type="entry name" value="NUDIX"/>
    <property type="match status" value="1"/>
</dbReference>
<dbReference type="Gene3D" id="3.90.79.10">
    <property type="entry name" value="Nucleoside Triphosphate Pyrophosphohydrolase"/>
    <property type="match status" value="1"/>
</dbReference>
<name>A0ABW5EEU0_9GAMM</name>
<evidence type="ECO:0000256" key="2">
    <source>
        <dbReference type="ARBA" id="ARBA00022801"/>
    </source>
</evidence>
<proteinExistence type="inferred from homology"/>
<dbReference type="InterPro" id="IPR020084">
    <property type="entry name" value="NUDIX_hydrolase_CS"/>
</dbReference>
<reference evidence="7" key="1">
    <citation type="journal article" date="2019" name="Int. J. Syst. Evol. Microbiol.">
        <title>The Global Catalogue of Microorganisms (GCM) 10K type strain sequencing project: providing services to taxonomists for standard genome sequencing and annotation.</title>
        <authorList>
            <consortium name="The Broad Institute Genomics Platform"/>
            <consortium name="The Broad Institute Genome Sequencing Center for Infectious Disease"/>
            <person name="Wu L."/>
            <person name="Ma J."/>
        </authorList>
    </citation>
    <scope>NUCLEOTIDE SEQUENCE [LARGE SCALE GENOMIC DNA]</scope>
    <source>
        <strain evidence="7">KCTC 12848</strain>
    </source>
</reference>
<accession>A0ABW5EEU0</accession>
<gene>
    <name evidence="6" type="ORF">ACFSKX_15315</name>
</gene>
<organism evidence="6 7">
    <name type="scientific">Microbulbifer halophilus</name>
    <dbReference type="NCBI Taxonomy" id="453963"/>
    <lineage>
        <taxon>Bacteria</taxon>
        <taxon>Pseudomonadati</taxon>
        <taxon>Pseudomonadota</taxon>
        <taxon>Gammaproteobacteria</taxon>
        <taxon>Cellvibrionales</taxon>
        <taxon>Microbulbiferaceae</taxon>
        <taxon>Microbulbifer</taxon>
    </lineage>
</organism>
<protein>
    <submittedName>
        <fullName evidence="6">NUDIX hydrolase</fullName>
    </submittedName>
</protein>
<dbReference type="InterPro" id="IPR020476">
    <property type="entry name" value="Nudix_hydrolase"/>
</dbReference>
<dbReference type="EMBL" id="JBHUJD010000022">
    <property type="protein sequence ID" value="MFD2311797.1"/>
    <property type="molecule type" value="Genomic_DNA"/>
</dbReference>
<keyword evidence="2 3" id="KW-0378">Hydrolase</keyword>
<keyword evidence="4" id="KW-0812">Transmembrane</keyword>
<dbReference type="InterPro" id="IPR000086">
    <property type="entry name" value="NUDIX_hydrolase_dom"/>
</dbReference>
<dbReference type="Proteomes" id="UP001597425">
    <property type="component" value="Unassembled WGS sequence"/>
</dbReference>
<evidence type="ECO:0000313" key="6">
    <source>
        <dbReference type="EMBL" id="MFD2311797.1"/>
    </source>
</evidence>
<evidence type="ECO:0000256" key="1">
    <source>
        <dbReference type="ARBA" id="ARBA00001946"/>
    </source>
</evidence>
<dbReference type="GO" id="GO:0016787">
    <property type="term" value="F:hydrolase activity"/>
    <property type="evidence" value="ECO:0007669"/>
    <property type="project" value="UniProtKB-KW"/>
</dbReference>
<keyword evidence="4" id="KW-1133">Transmembrane helix</keyword>
<evidence type="ECO:0000256" key="4">
    <source>
        <dbReference type="SAM" id="Phobius"/>
    </source>
</evidence>
<dbReference type="InterPro" id="IPR015797">
    <property type="entry name" value="NUDIX_hydrolase-like_dom_sf"/>
</dbReference>
<keyword evidence="7" id="KW-1185">Reference proteome</keyword>